<name>A0ACC2D0C8_DIPCM</name>
<dbReference type="Proteomes" id="UP001162992">
    <property type="component" value="Chromosome 8"/>
</dbReference>
<comment type="caution">
    <text evidence="1">The sequence shown here is derived from an EMBL/GenBank/DDBJ whole genome shotgun (WGS) entry which is preliminary data.</text>
</comment>
<sequence length="717" mass="80888">MLPGSWPMSSPDQSRVGPNVPVVLPNSTQQAHPTTNVDKWQPKPVSELSKSSEVIKSSSNDDVVQRHKGKIASDGIIPTTGDTPAMIKRRAQVVDAAKKAKERITLLGLDSFQKQNRRKKSWSWLLQLLFSQKALQNFFDFFDKRKEWLNLWVGSLIAMEGRFGSAVMLTFAFLRWVFLLNILLSLLWFAAVILPFMQDPPASFKWSLFLLNKKNSSLDNTFLFYGGYNYTAHEQKGWYRTDYMYACTLVAMFFLSLVAVLGRIVSRIMGTGDVSIATKSVIYPFSTLVFASWDFHITSLEAASILRRGIRMQLREMLADHAEKGRRLSLFATRLKYCKRFLALFVLWPLVMVATSAMVVIALAPSTQLHLKGFLKDYGQAIFFTILNIVGPMIVRLLVALEDWKPATAERVVLTKLFFLRVLNLGAFAYRSFEALQSAQHVREGKQVDCLLEKCREGTKCCTNNLSTTWLACTPSKIGYCVAACAENIVAKQIMRLIVTTTVVNNAYELLYGYFIVLCYHTTRQLYIEDMAIDIVYVQALVWVGSCFTPIASILGALSNCVTFYCMRVTLMRTCGPLPKSYSASRTSYLTYGLLLATLVICSVPLTYKLTVSNNGVCGPILEAQSMYSVLADYIKRGPHLVSVTLQWLGNPFATGEIVLLLIFGITLLKAKLVRSHQYMELTARELDLQRQEVRERLTFMHLQGSSTSTPLRQHQL</sequence>
<evidence type="ECO:0000313" key="1">
    <source>
        <dbReference type="EMBL" id="KAJ7547706.1"/>
    </source>
</evidence>
<organism evidence="1 2">
    <name type="scientific">Diphasiastrum complanatum</name>
    <name type="common">Issler's clubmoss</name>
    <name type="synonym">Lycopodium complanatum</name>
    <dbReference type="NCBI Taxonomy" id="34168"/>
    <lineage>
        <taxon>Eukaryota</taxon>
        <taxon>Viridiplantae</taxon>
        <taxon>Streptophyta</taxon>
        <taxon>Embryophyta</taxon>
        <taxon>Tracheophyta</taxon>
        <taxon>Lycopodiopsida</taxon>
        <taxon>Lycopodiales</taxon>
        <taxon>Lycopodiaceae</taxon>
        <taxon>Lycopodioideae</taxon>
        <taxon>Diphasiastrum</taxon>
    </lineage>
</organism>
<proteinExistence type="predicted"/>
<evidence type="ECO:0000313" key="2">
    <source>
        <dbReference type="Proteomes" id="UP001162992"/>
    </source>
</evidence>
<protein>
    <submittedName>
        <fullName evidence="1">Uncharacterized protein</fullName>
    </submittedName>
</protein>
<accession>A0ACC2D0C8</accession>
<keyword evidence="2" id="KW-1185">Reference proteome</keyword>
<dbReference type="EMBL" id="CM055099">
    <property type="protein sequence ID" value="KAJ7547706.1"/>
    <property type="molecule type" value="Genomic_DNA"/>
</dbReference>
<gene>
    <name evidence="1" type="ORF">O6H91_08G100000</name>
</gene>
<reference evidence="2" key="1">
    <citation type="journal article" date="2024" name="Proc. Natl. Acad. Sci. U.S.A.">
        <title>Extraordinary preservation of gene collinearity over three hundred million years revealed in homosporous lycophytes.</title>
        <authorList>
            <person name="Li C."/>
            <person name="Wickell D."/>
            <person name="Kuo L.Y."/>
            <person name="Chen X."/>
            <person name="Nie B."/>
            <person name="Liao X."/>
            <person name="Peng D."/>
            <person name="Ji J."/>
            <person name="Jenkins J."/>
            <person name="Williams M."/>
            <person name="Shu S."/>
            <person name="Plott C."/>
            <person name="Barry K."/>
            <person name="Rajasekar S."/>
            <person name="Grimwood J."/>
            <person name="Han X."/>
            <person name="Sun S."/>
            <person name="Hou Z."/>
            <person name="He W."/>
            <person name="Dai G."/>
            <person name="Sun C."/>
            <person name="Schmutz J."/>
            <person name="Leebens-Mack J.H."/>
            <person name="Li F.W."/>
            <person name="Wang L."/>
        </authorList>
    </citation>
    <scope>NUCLEOTIDE SEQUENCE [LARGE SCALE GENOMIC DNA]</scope>
    <source>
        <strain evidence="2">cv. PW_Plant_1</strain>
    </source>
</reference>